<dbReference type="GO" id="GO:0005737">
    <property type="term" value="C:cytoplasm"/>
    <property type="evidence" value="ECO:0007669"/>
    <property type="project" value="TreeGrafter"/>
</dbReference>
<dbReference type="OrthoDB" id="5960270at2759"/>
<keyword evidence="4" id="KW-1185">Reference proteome</keyword>
<keyword evidence="2" id="KW-0472">Membrane</keyword>
<gene>
    <name evidence="3" type="ORF">AWC38_SpisGene16594</name>
</gene>
<dbReference type="Proteomes" id="UP000225706">
    <property type="component" value="Unassembled WGS sequence"/>
</dbReference>
<evidence type="ECO:0000256" key="2">
    <source>
        <dbReference type="SAM" id="Phobius"/>
    </source>
</evidence>
<evidence type="ECO:0000313" key="3">
    <source>
        <dbReference type="EMBL" id="PFX19002.1"/>
    </source>
</evidence>
<feature type="transmembrane region" description="Helical" evidence="2">
    <location>
        <begin position="336"/>
        <end position="356"/>
    </location>
</feature>
<evidence type="ECO:0000256" key="1">
    <source>
        <dbReference type="SAM" id="MobiDB-lite"/>
    </source>
</evidence>
<dbReference type="STRING" id="50429.A0A2B4RRZ0"/>
<evidence type="ECO:0000313" key="4">
    <source>
        <dbReference type="Proteomes" id="UP000225706"/>
    </source>
</evidence>
<feature type="transmembrane region" description="Helical" evidence="2">
    <location>
        <begin position="6"/>
        <end position="25"/>
    </location>
</feature>
<protein>
    <submittedName>
        <fullName evidence="3">Uncharacterized protein</fullName>
    </submittedName>
</protein>
<dbReference type="AlphaFoldDB" id="A0A2B4RRZ0"/>
<dbReference type="EMBL" id="LSMT01000381">
    <property type="protein sequence ID" value="PFX19002.1"/>
    <property type="molecule type" value="Genomic_DNA"/>
</dbReference>
<accession>A0A2B4RRZ0</accession>
<proteinExistence type="predicted"/>
<dbReference type="PANTHER" id="PTHR34179:SF1">
    <property type="entry name" value="TUMOR PROTEIN P53-INDUCIBLE PROTEIN 13"/>
    <property type="match status" value="1"/>
</dbReference>
<reference evidence="4" key="1">
    <citation type="journal article" date="2017" name="bioRxiv">
        <title>Comparative analysis of the genomes of Stylophora pistillata and Acropora digitifera provides evidence for extensive differences between species of corals.</title>
        <authorList>
            <person name="Voolstra C.R."/>
            <person name="Li Y."/>
            <person name="Liew Y.J."/>
            <person name="Baumgarten S."/>
            <person name="Zoccola D."/>
            <person name="Flot J.-F."/>
            <person name="Tambutte S."/>
            <person name="Allemand D."/>
            <person name="Aranda M."/>
        </authorList>
    </citation>
    <scope>NUCLEOTIDE SEQUENCE [LARGE SCALE GENOMIC DNA]</scope>
</reference>
<name>A0A2B4RRZ0_STYPI</name>
<dbReference type="Pfam" id="PF11303">
    <property type="entry name" value="DUF3105"/>
    <property type="match status" value="1"/>
</dbReference>
<sequence length="416" mass="47787">MASWKCTGYVILGIITAVLIILLNFDYLPKRKLSEELELTTKSSYKESISTVTPTDNTAKDFVGKLSVEQYKKQIMNWSCSERSSSPVDNFPELTFDDVRNFDWNCSGFPVTPQDTDDNVTKSLCYKSKDPFICVRDPLHCQHKDKSDKRFITRPKYGEYKYLPKSLWLSVVLHGGVAFLYHPCVSADQKVKLRKLATSCLQRHVITPYERLNPCQPIAMVAWSCFYSTSEVDVEKGKDWIKQNAMKGPATHVMENGQFEEGIKSQAKTVSDRHDTCLCPDKMNSMINSDEGESQSTKGREQYASQENEMHSITIQNTEELVIRVPSNHKFDTSNAAWALGSVIFLCLVLGGVLLYTRPWQNRDHWWTLDDYNSNTNFKFMKSRGLRWKPRTPSNKRTARYSRLLSAIPEEFEDDI</sequence>
<keyword evidence="2" id="KW-1133">Transmembrane helix</keyword>
<organism evidence="3 4">
    <name type="scientific">Stylophora pistillata</name>
    <name type="common">Smooth cauliflower coral</name>
    <dbReference type="NCBI Taxonomy" id="50429"/>
    <lineage>
        <taxon>Eukaryota</taxon>
        <taxon>Metazoa</taxon>
        <taxon>Cnidaria</taxon>
        <taxon>Anthozoa</taxon>
        <taxon>Hexacorallia</taxon>
        <taxon>Scleractinia</taxon>
        <taxon>Astrocoeniina</taxon>
        <taxon>Pocilloporidae</taxon>
        <taxon>Stylophora</taxon>
    </lineage>
</organism>
<dbReference type="InterPro" id="IPR021454">
    <property type="entry name" value="DUF3105"/>
</dbReference>
<feature type="region of interest" description="Disordered" evidence="1">
    <location>
        <begin position="287"/>
        <end position="307"/>
    </location>
</feature>
<dbReference type="PANTHER" id="PTHR34179">
    <property type="entry name" value="TUMOR PROTEIN P53-INDUCIBLE PROTEIN 13"/>
    <property type="match status" value="1"/>
</dbReference>
<keyword evidence="2" id="KW-0812">Transmembrane</keyword>
<comment type="caution">
    <text evidence="3">The sequence shown here is derived from an EMBL/GenBank/DDBJ whole genome shotgun (WGS) entry which is preliminary data.</text>
</comment>